<dbReference type="SUPFAM" id="SSF46785">
    <property type="entry name" value="Winged helix' DNA-binding domain"/>
    <property type="match status" value="1"/>
</dbReference>
<dbReference type="GO" id="GO:0006355">
    <property type="term" value="P:regulation of DNA-templated transcription"/>
    <property type="evidence" value="ECO:0007669"/>
    <property type="project" value="InterPro"/>
</dbReference>
<dbReference type="InterPro" id="IPR036390">
    <property type="entry name" value="WH_DNA-bd_sf"/>
</dbReference>
<dbReference type="Proteomes" id="UP000527324">
    <property type="component" value="Unassembled WGS sequence"/>
</dbReference>
<comment type="caution">
    <text evidence="2">The sequence shown here is derived from an EMBL/GenBank/DDBJ whole genome shotgun (WGS) entry which is preliminary data.</text>
</comment>
<gene>
    <name evidence="2" type="ORF">GGQ93_001257</name>
</gene>
<dbReference type="RefSeq" id="WP_183215814.1">
    <property type="nucleotide sequence ID" value="NZ_CAJFZW010000004.1"/>
</dbReference>
<proteinExistence type="predicted"/>
<protein>
    <submittedName>
        <fullName evidence="2">CRP-like cAMP-binding protein</fullName>
    </submittedName>
</protein>
<sequence>MYDAASALAVSSGDPISEDHRPQGVRDHPVLRLMPDEVQDLVRRKGQMRSGRAGESLEGRAAVGFVLDGALAAFDRKNMACVGLHGRGAMFGWEASLASAFYPVRFLPLIDTHWIEAPAAELSDLMGQAWVEHVFARHALDRLSRVQAEAACNAVHQVPHRTANWIRRLYETSGPELRTTQSILAQAMGVQRTSVNAAVKALERDGALKLSRGRMVVTDPARLHRFACGC</sequence>
<dbReference type="InterPro" id="IPR012318">
    <property type="entry name" value="HTH_CRP"/>
</dbReference>
<evidence type="ECO:0000313" key="3">
    <source>
        <dbReference type="Proteomes" id="UP000527324"/>
    </source>
</evidence>
<organism evidence="2 3">
    <name type="scientific">Brevundimonas aurantiaca</name>
    <dbReference type="NCBI Taxonomy" id="74316"/>
    <lineage>
        <taxon>Bacteria</taxon>
        <taxon>Pseudomonadati</taxon>
        <taxon>Pseudomonadota</taxon>
        <taxon>Alphaproteobacteria</taxon>
        <taxon>Caulobacterales</taxon>
        <taxon>Caulobacteraceae</taxon>
        <taxon>Brevundimonas</taxon>
    </lineage>
</organism>
<name>A0A7W9F834_9CAUL</name>
<evidence type="ECO:0000313" key="2">
    <source>
        <dbReference type="EMBL" id="MBB5739555.1"/>
    </source>
</evidence>
<feature type="domain" description="HTH crp-type" evidence="1">
    <location>
        <begin position="161"/>
        <end position="225"/>
    </location>
</feature>
<dbReference type="Gene3D" id="2.60.120.10">
    <property type="entry name" value="Jelly Rolls"/>
    <property type="match status" value="1"/>
</dbReference>
<accession>A0A7W9F834</accession>
<evidence type="ECO:0000259" key="1">
    <source>
        <dbReference type="Pfam" id="PF13545"/>
    </source>
</evidence>
<reference evidence="2 3" key="1">
    <citation type="submission" date="2020-08" db="EMBL/GenBank/DDBJ databases">
        <title>Genomic Encyclopedia of Type Strains, Phase IV (KMG-IV): sequencing the most valuable type-strain genomes for metagenomic binning, comparative biology and taxonomic classification.</title>
        <authorList>
            <person name="Goeker M."/>
        </authorList>
    </citation>
    <scope>NUCLEOTIDE SEQUENCE [LARGE SCALE GENOMIC DNA]</scope>
    <source>
        <strain evidence="2 3">DSM 4731</strain>
    </source>
</reference>
<keyword evidence="3" id="KW-1185">Reference proteome</keyword>
<dbReference type="Pfam" id="PF13545">
    <property type="entry name" value="HTH_Crp_2"/>
    <property type="match status" value="1"/>
</dbReference>
<dbReference type="AlphaFoldDB" id="A0A7W9F834"/>
<dbReference type="EMBL" id="JACHOQ010000002">
    <property type="protein sequence ID" value="MBB5739555.1"/>
    <property type="molecule type" value="Genomic_DNA"/>
</dbReference>
<dbReference type="InterPro" id="IPR014710">
    <property type="entry name" value="RmlC-like_jellyroll"/>
</dbReference>
<dbReference type="GO" id="GO:0003677">
    <property type="term" value="F:DNA binding"/>
    <property type="evidence" value="ECO:0007669"/>
    <property type="project" value="InterPro"/>
</dbReference>